<evidence type="ECO:0008006" key="2">
    <source>
        <dbReference type="Google" id="ProtNLM"/>
    </source>
</evidence>
<dbReference type="Gene3D" id="1.10.10.10">
    <property type="entry name" value="Winged helix-like DNA-binding domain superfamily/Winged helix DNA-binding domain"/>
    <property type="match status" value="1"/>
</dbReference>
<name>A0A7G9YVZ5_9EURY</name>
<gene>
    <name evidence="1" type="ORF">LFOEMHHC_00005</name>
</gene>
<protein>
    <recommendedName>
        <fullName evidence="2">HTH hxlR-type domain-containing protein</fullName>
    </recommendedName>
</protein>
<dbReference type="EMBL" id="MT631503">
    <property type="protein sequence ID" value="QNO52179.1"/>
    <property type="molecule type" value="Genomic_DNA"/>
</dbReference>
<evidence type="ECO:0000313" key="1">
    <source>
        <dbReference type="EMBL" id="QNO52179.1"/>
    </source>
</evidence>
<sequence>MVGSKKGFELLNMILSEGSLEILEVAKDGEPKHFTDFRELVNSRTGHVFSPNTISTRLKELVEVGALERIITKTKRDREVVGYKITPEGLKALEISYRYEEELQNCFGKEK</sequence>
<dbReference type="InterPro" id="IPR036390">
    <property type="entry name" value="WH_DNA-bd_sf"/>
</dbReference>
<accession>A0A7G9YVZ5</accession>
<dbReference type="AlphaFoldDB" id="A0A7G9YVZ5"/>
<organism evidence="1">
    <name type="scientific">Candidatus Methanophagaceae archaeon ANME-1 ERB6</name>
    <dbReference type="NCBI Taxonomy" id="2759912"/>
    <lineage>
        <taxon>Archaea</taxon>
        <taxon>Methanobacteriati</taxon>
        <taxon>Methanobacteriota</taxon>
        <taxon>Stenosarchaea group</taxon>
        <taxon>Methanomicrobia</taxon>
        <taxon>Candidatus Methanophagales</taxon>
        <taxon>Candidatus Methanophagaceae</taxon>
    </lineage>
</organism>
<dbReference type="InterPro" id="IPR036388">
    <property type="entry name" value="WH-like_DNA-bd_sf"/>
</dbReference>
<proteinExistence type="predicted"/>
<dbReference type="SUPFAM" id="SSF46785">
    <property type="entry name" value="Winged helix' DNA-binding domain"/>
    <property type="match status" value="1"/>
</dbReference>
<reference evidence="1" key="1">
    <citation type="submission" date="2020-06" db="EMBL/GenBank/DDBJ databases">
        <title>Unique genomic features of the anaerobic methanotrophic archaea.</title>
        <authorList>
            <person name="Chadwick G.L."/>
            <person name="Skennerton C.T."/>
            <person name="Laso-Perez R."/>
            <person name="Leu A.O."/>
            <person name="Speth D.R."/>
            <person name="Yu H."/>
            <person name="Morgan-Lang C."/>
            <person name="Hatzenpichler R."/>
            <person name="Goudeau D."/>
            <person name="Malmstrom R."/>
            <person name="Brazelton W.J."/>
            <person name="Woyke T."/>
            <person name="Hallam S.J."/>
            <person name="Tyson G.W."/>
            <person name="Wegener G."/>
            <person name="Boetius A."/>
            <person name="Orphan V."/>
        </authorList>
    </citation>
    <scope>NUCLEOTIDE SEQUENCE</scope>
</reference>